<evidence type="ECO:0000313" key="2">
    <source>
        <dbReference type="Proteomes" id="UP000807504"/>
    </source>
</evidence>
<reference evidence="1" key="2">
    <citation type="submission" date="2020-06" db="EMBL/GenBank/DDBJ databases">
        <authorList>
            <person name="Sheffer M."/>
        </authorList>
    </citation>
    <scope>NUCLEOTIDE SEQUENCE</scope>
</reference>
<evidence type="ECO:0000313" key="1">
    <source>
        <dbReference type="EMBL" id="KAF8777905.1"/>
    </source>
</evidence>
<comment type="caution">
    <text evidence="1">The sequence shown here is derived from an EMBL/GenBank/DDBJ whole genome shotgun (WGS) entry which is preliminary data.</text>
</comment>
<dbReference type="Proteomes" id="UP000807504">
    <property type="component" value="Unassembled WGS sequence"/>
</dbReference>
<sequence length="121" mass="13988">MENVSASEVYQLMKNVYGTNSMCHRSAWYRNFHSERSSTDIRSQPGQAHVVIIKEAVASVNLLMRINQQITTQEITVEMCMSKGSVHKILHERLQYRKVCALYAPKHFTAEQKIHYMSISL</sequence>
<dbReference type="EMBL" id="JABXBU010002072">
    <property type="protein sequence ID" value="KAF8777905.1"/>
    <property type="molecule type" value="Genomic_DNA"/>
</dbReference>
<reference evidence="1" key="1">
    <citation type="journal article" date="2020" name="bioRxiv">
        <title>Chromosome-level reference genome of the European wasp spider Argiope bruennichi: a resource for studies on range expansion and evolutionary adaptation.</title>
        <authorList>
            <person name="Sheffer M.M."/>
            <person name="Hoppe A."/>
            <person name="Krehenwinkel H."/>
            <person name="Uhl G."/>
            <person name="Kuss A.W."/>
            <person name="Jensen L."/>
            <person name="Jensen C."/>
            <person name="Gillespie R.G."/>
            <person name="Hoff K.J."/>
            <person name="Prost S."/>
        </authorList>
    </citation>
    <scope>NUCLEOTIDE SEQUENCE</scope>
</reference>
<proteinExistence type="predicted"/>
<evidence type="ECO:0008006" key="3">
    <source>
        <dbReference type="Google" id="ProtNLM"/>
    </source>
</evidence>
<dbReference type="AlphaFoldDB" id="A0A8T0EU82"/>
<gene>
    <name evidence="1" type="ORF">HNY73_014685</name>
</gene>
<dbReference type="InterPro" id="IPR052709">
    <property type="entry name" value="Transposase-MT_Hybrid"/>
</dbReference>
<dbReference type="PANTHER" id="PTHR46060">
    <property type="entry name" value="MARINER MOS1 TRANSPOSASE-LIKE PROTEIN"/>
    <property type="match status" value="1"/>
</dbReference>
<dbReference type="PANTHER" id="PTHR46060:SF1">
    <property type="entry name" value="MARINER MOS1 TRANSPOSASE-LIKE PROTEIN"/>
    <property type="match status" value="1"/>
</dbReference>
<keyword evidence="2" id="KW-1185">Reference proteome</keyword>
<name>A0A8T0EU82_ARGBR</name>
<accession>A0A8T0EU82</accession>
<protein>
    <recommendedName>
        <fullName evidence="3">Mos1 transposase HTH domain-containing protein</fullName>
    </recommendedName>
</protein>
<organism evidence="1 2">
    <name type="scientific">Argiope bruennichi</name>
    <name type="common">Wasp spider</name>
    <name type="synonym">Aranea bruennichi</name>
    <dbReference type="NCBI Taxonomy" id="94029"/>
    <lineage>
        <taxon>Eukaryota</taxon>
        <taxon>Metazoa</taxon>
        <taxon>Ecdysozoa</taxon>
        <taxon>Arthropoda</taxon>
        <taxon>Chelicerata</taxon>
        <taxon>Arachnida</taxon>
        <taxon>Araneae</taxon>
        <taxon>Araneomorphae</taxon>
        <taxon>Entelegynae</taxon>
        <taxon>Araneoidea</taxon>
        <taxon>Araneidae</taxon>
        <taxon>Argiope</taxon>
    </lineage>
</organism>